<organism evidence="6 7">
    <name type="scientific">Paenibacillus catalpae</name>
    <dbReference type="NCBI Taxonomy" id="1045775"/>
    <lineage>
        <taxon>Bacteria</taxon>
        <taxon>Bacillati</taxon>
        <taxon>Bacillota</taxon>
        <taxon>Bacilli</taxon>
        <taxon>Bacillales</taxon>
        <taxon>Paenibacillaceae</taxon>
        <taxon>Paenibacillus</taxon>
    </lineage>
</organism>
<sequence length="346" mass="39096">MDIVQLPLGHIDEDTDQPRYQFDEEALVELMRNIEEIGLLSPIKVRTIDGGRYKIIYGNRRYKACKRLGLATIPCIVTNMTDEQDIYMEQIAENLTRQGFSPIEEAEAFNKLMTDPKFNRSVKFLASKFGKPESYIKNKCELLKFGASVRKIIIGGTEIRKDRLTEDQLLPLKDLPMEHRDPLALIMARDEMPATDVKKIAKLFKDKDISAATKDKLLYKSGPGLLETWSIQQHNKAEKAKPVEPKAPKAEKTEKAPSAGNTTTETTASTSMPTPVNPYEAMDRKLNQLLAALPAFSPLPEESALSLQEMDPEERAALIRRMEALLDQLRSHTEEWDKLKKIAAAN</sequence>
<keyword evidence="3" id="KW-0238">DNA-binding</keyword>
<dbReference type="GO" id="GO:0005694">
    <property type="term" value="C:chromosome"/>
    <property type="evidence" value="ECO:0007669"/>
    <property type="project" value="TreeGrafter"/>
</dbReference>
<dbReference type="EMBL" id="FOMT01000001">
    <property type="protein sequence ID" value="SFD83901.1"/>
    <property type="molecule type" value="Genomic_DNA"/>
</dbReference>
<evidence type="ECO:0000256" key="4">
    <source>
        <dbReference type="SAM" id="MobiDB-lite"/>
    </source>
</evidence>
<dbReference type="InterPro" id="IPR050336">
    <property type="entry name" value="Chromosome_partition/occlusion"/>
</dbReference>
<dbReference type="InterPro" id="IPR003115">
    <property type="entry name" value="ParB_N"/>
</dbReference>
<dbReference type="Gene3D" id="1.10.10.2830">
    <property type="match status" value="1"/>
</dbReference>
<dbReference type="PANTHER" id="PTHR33375">
    <property type="entry name" value="CHROMOSOME-PARTITIONING PROTEIN PARB-RELATED"/>
    <property type="match status" value="1"/>
</dbReference>
<dbReference type="Pfam" id="PF02195">
    <property type="entry name" value="ParB_N"/>
    <property type="match status" value="1"/>
</dbReference>
<evidence type="ECO:0000313" key="7">
    <source>
        <dbReference type="Proteomes" id="UP000198855"/>
    </source>
</evidence>
<dbReference type="InterPro" id="IPR036086">
    <property type="entry name" value="ParB/Sulfiredoxin_sf"/>
</dbReference>
<dbReference type="Proteomes" id="UP000198855">
    <property type="component" value="Unassembled WGS sequence"/>
</dbReference>
<dbReference type="FunFam" id="3.90.1530.30:FF:000001">
    <property type="entry name" value="Chromosome partitioning protein ParB"/>
    <property type="match status" value="1"/>
</dbReference>
<feature type="compositionally biased region" description="Low complexity" evidence="4">
    <location>
        <begin position="256"/>
        <end position="274"/>
    </location>
</feature>
<dbReference type="AlphaFoldDB" id="A0A1I1VLW6"/>
<dbReference type="OrthoDB" id="9771505at2"/>
<dbReference type="InterPro" id="IPR004437">
    <property type="entry name" value="ParB/RepB/Spo0J"/>
</dbReference>
<name>A0A1I1VLW6_9BACL</name>
<feature type="domain" description="ParB-like N-terminal" evidence="5">
    <location>
        <begin position="4"/>
        <end position="95"/>
    </location>
</feature>
<comment type="similarity">
    <text evidence="1">Belongs to the ParB family.</text>
</comment>
<dbReference type="GO" id="GO:0007059">
    <property type="term" value="P:chromosome segregation"/>
    <property type="evidence" value="ECO:0007669"/>
    <property type="project" value="UniProtKB-KW"/>
</dbReference>
<protein>
    <submittedName>
        <fullName evidence="6">Chromosome partitioning protein, ParB family</fullName>
    </submittedName>
</protein>
<evidence type="ECO:0000313" key="6">
    <source>
        <dbReference type="EMBL" id="SFD83901.1"/>
    </source>
</evidence>
<evidence type="ECO:0000256" key="1">
    <source>
        <dbReference type="ARBA" id="ARBA00006295"/>
    </source>
</evidence>
<reference evidence="7" key="1">
    <citation type="submission" date="2016-10" db="EMBL/GenBank/DDBJ databases">
        <authorList>
            <person name="Varghese N."/>
            <person name="Submissions S."/>
        </authorList>
    </citation>
    <scope>NUCLEOTIDE SEQUENCE [LARGE SCALE GENOMIC DNA]</scope>
    <source>
        <strain evidence="7">CGMCC 1.10784</strain>
    </source>
</reference>
<feature type="region of interest" description="Disordered" evidence="4">
    <location>
        <begin position="235"/>
        <end position="275"/>
    </location>
</feature>
<keyword evidence="2" id="KW-0159">Chromosome partition</keyword>
<dbReference type="SUPFAM" id="SSF110849">
    <property type="entry name" value="ParB/Sulfiredoxin"/>
    <property type="match status" value="1"/>
</dbReference>
<gene>
    <name evidence="6" type="ORF">SAMN05216378_1671</name>
</gene>
<dbReference type="InterPro" id="IPR041468">
    <property type="entry name" value="HTH_ParB/Spo0J"/>
</dbReference>
<dbReference type="Pfam" id="PF17762">
    <property type="entry name" value="HTH_ParB"/>
    <property type="match status" value="1"/>
</dbReference>
<evidence type="ECO:0000256" key="2">
    <source>
        <dbReference type="ARBA" id="ARBA00022829"/>
    </source>
</evidence>
<dbReference type="SUPFAM" id="SSF109709">
    <property type="entry name" value="KorB DNA-binding domain-like"/>
    <property type="match status" value="1"/>
</dbReference>
<dbReference type="RefSeq" id="WP_091183219.1">
    <property type="nucleotide sequence ID" value="NZ_FOMT01000001.1"/>
</dbReference>
<feature type="compositionally biased region" description="Basic and acidic residues" evidence="4">
    <location>
        <begin position="235"/>
        <end position="255"/>
    </location>
</feature>
<evidence type="ECO:0000259" key="5">
    <source>
        <dbReference type="SMART" id="SM00470"/>
    </source>
</evidence>
<dbReference type="PANTHER" id="PTHR33375:SF1">
    <property type="entry name" value="CHROMOSOME-PARTITIONING PROTEIN PARB-RELATED"/>
    <property type="match status" value="1"/>
</dbReference>
<accession>A0A1I1VLW6</accession>
<evidence type="ECO:0000256" key="3">
    <source>
        <dbReference type="ARBA" id="ARBA00023125"/>
    </source>
</evidence>
<keyword evidence="7" id="KW-1185">Reference proteome</keyword>
<dbReference type="Gene3D" id="3.90.1530.30">
    <property type="match status" value="1"/>
</dbReference>
<proteinExistence type="inferred from homology"/>
<dbReference type="GO" id="GO:0003677">
    <property type="term" value="F:DNA binding"/>
    <property type="evidence" value="ECO:0007669"/>
    <property type="project" value="UniProtKB-KW"/>
</dbReference>
<dbReference type="SMART" id="SM00470">
    <property type="entry name" value="ParB"/>
    <property type="match status" value="1"/>
</dbReference>
<dbReference type="NCBIfam" id="TIGR00180">
    <property type="entry name" value="parB_part"/>
    <property type="match status" value="1"/>
</dbReference>
<dbReference type="STRING" id="1045775.SAMN05216378_1671"/>
<dbReference type="GO" id="GO:0045881">
    <property type="term" value="P:positive regulation of sporulation resulting in formation of a cellular spore"/>
    <property type="evidence" value="ECO:0007669"/>
    <property type="project" value="TreeGrafter"/>
</dbReference>